<evidence type="ECO:0000313" key="5">
    <source>
        <dbReference type="Proteomes" id="UP000537130"/>
    </source>
</evidence>
<protein>
    <recommendedName>
        <fullName evidence="6">TIGR01777 family protein</fullName>
    </recommendedName>
</protein>
<keyword evidence="5" id="KW-1185">Reference proteome</keyword>
<dbReference type="AlphaFoldDB" id="A0A7W4Z5W0"/>
<dbReference type="CDD" id="cd05242">
    <property type="entry name" value="SDR_a8"/>
    <property type="match status" value="1"/>
</dbReference>
<evidence type="ECO:0000256" key="1">
    <source>
        <dbReference type="ARBA" id="ARBA00009353"/>
    </source>
</evidence>
<dbReference type="EMBL" id="JACHWY010000002">
    <property type="protein sequence ID" value="MBB3047598.1"/>
    <property type="molecule type" value="Genomic_DNA"/>
</dbReference>
<comment type="similarity">
    <text evidence="1">Belongs to the NAD(P)-dependent epimerase/dehydratase family. SDR39U1 subfamily.</text>
</comment>
<dbReference type="InterPro" id="IPR010099">
    <property type="entry name" value="SDR39U1"/>
</dbReference>
<dbReference type="RefSeq" id="WP_183410370.1">
    <property type="nucleotide sequence ID" value="NZ_JACHWY010000002.1"/>
</dbReference>
<dbReference type="Proteomes" id="UP000537130">
    <property type="component" value="Unassembled WGS sequence"/>
</dbReference>
<gene>
    <name evidence="4" type="ORF">FHR99_001864</name>
</gene>
<proteinExistence type="inferred from homology"/>
<dbReference type="NCBIfam" id="TIGR01777">
    <property type="entry name" value="yfcH"/>
    <property type="match status" value="1"/>
</dbReference>
<evidence type="ECO:0008006" key="6">
    <source>
        <dbReference type="Google" id="ProtNLM"/>
    </source>
</evidence>
<organism evidence="4 5">
    <name type="scientific">Litorivivens lipolytica</name>
    <dbReference type="NCBI Taxonomy" id="1524264"/>
    <lineage>
        <taxon>Bacteria</taxon>
        <taxon>Pseudomonadati</taxon>
        <taxon>Pseudomonadota</taxon>
        <taxon>Gammaproteobacteria</taxon>
        <taxon>Litorivivens</taxon>
    </lineage>
</organism>
<dbReference type="Pfam" id="PF08338">
    <property type="entry name" value="DUF1731"/>
    <property type="match status" value="1"/>
</dbReference>
<dbReference type="InterPro" id="IPR013549">
    <property type="entry name" value="DUF1731"/>
</dbReference>
<accession>A0A7W4Z5W0</accession>
<evidence type="ECO:0000313" key="4">
    <source>
        <dbReference type="EMBL" id="MBB3047598.1"/>
    </source>
</evidence>
<dbReference type="PANTHER" id="PTHR11092">
    <property type="entry name" value="SUGAR NUCLEOTIDE EPIMERASE RELATED"/>
    <property type="match status" value="1"/>
</dbReference>
<dbReference type="SUPFAM" id="SSF51735">
    <property type="entry name" value="NAD(P)-binding Rossmann-fold domains"/>
    <property type="match status" value="1"/>
</dbReference>
<sequence length="295" mass="31802">MTEIKRVLLTGGTGFVGSALTRALIDAGYQVTILTRQARSDLGDIRYINALPTTTEAWPFDAIINLAGENLFAKRWNPTQKQRLRDSRIQLTEQLAAGIKASPTIQRFISASAIGYYGASDAPALDENATAGDDFAAHLCRDWEACALQAEESTHVQRLRIGVVLGDGGALDNLLPPFKLGLGGPIGSGKQGFSWIHISDLVKLLMACLRGELNANVINAVAPQPVSNKTFSKALGRALHRPAVIPMPPRALRLMLGEVSALLTTGQFVVPKAALEEGFQFRFETIDSALNELLN</sequence>
<dbReference type="Gene3D" id="3.40.50.720">
    <property type="entry name" value="NAD(P)-binding Rossmann-like Domain"/>
    <property type="match status" value="1"/>
</dbReference>
<dbReference type="PANTHER" id="PTHR11092:SF0">
    <property type="entry name" value="EPIMERASE FAMILY PROTEIN SDR39U1"/>
    <property type="match status" value="1"/>
</dbReference>
<reference evidence="4 5" key="1">
    <citation type="submission" date="2020-08" db="EMBL/GenBank/DDBJ databases">
        <title>Genomic Encyclopedia of Type Strains, Phase III (KMG-III): the genomes of soil and plant-associated and newly described type strains.</title>
        <authorList>
            <person name="Whitman W."/>
        </authorList>
    </citation>
    <scope>NUCLEOTIDE SEQUENCE [LARGE SCALE GENOMIC DNA]</scope>
    <source>
        <strain evidence="4 5">CECT 8654</strain>
    </source>
</reference>
<evidence type="ECO:0000259" key="3">
    <source>
        <dbReference type="Pfam" id="PF08338"/>
    </source>
</evidence>
<name>A0A7W4Z5W0_9GAMM</name>
<comment type="caution">
    <text evidence="4">The sequence shown here is derived from an EMBL/GenBank/DDBJ whole genome shotgun (WGS) entry which is preliminary data.</text>
</comment>
<dbReference type="Pfam" id="PF01370">
    <property type="entry name" value="Epimerase"/>
    <property type="match status" value="1"/>
</dbReference>
<feature type="domain" description="DUF1731" evidence="3">
    <location>
        <begin position="248"/>
        <end position="293"/>
    </location>
</feature>
<feature type="domain" description="NAD-dependent epimerase/dehydratase" evidence="2">
    <location>
        <begin position="7"/>
        <end position="211"/>
    </location>
</feature>
<dbReference type="InterPro" id="IPR036291">
    <property type="entry name" value="NAD(P)-bd_dom_sf"/>
</dbReference>
<evidence type="ECO:0000259" key="2">
    <source>
        <dbReference type="Pfam" id="PF01370"/>
    </source>
</evidence>
<dbReference type="InterPro" id="IPR001509">
    <property type="entry name" value="Epimerase_deHydtase"/>
</dbReference>